<keyword evidence="1" id="KW-1003">Cell membrane</keyword>
<dbReference type="Pfam" id="PF06305">
    <property type="entry name" value="LapA_dom"/>
    <property type="match status" value="1"/>
</dbReference>
<name>A0ABU0FMV4_9HYPH</name>
<dbReference type="Proteomes" id="UP001237448">
    <property type="component" value="Unassembled WGS sequence"/>
</dbReference>
<keyword evidence="3 5" id="KW-1133">Transmembrane helix</keyword>
<protein>
    <submittedName>
        <fullName evidence="7">Integral membrane protein</fullName>
    </submittedName>
</protein>
<evidence type="ECO:0000256" key="5">
    <source>
        <dbReference type="SAM" id="Phobius"/>
    </source>
</evidence>
<keyword evidence="4 5" id="KW-0472">Membrane</keyword>
<evidence type="ECO:0000256" key="3">
    <source>
        <dbReference type="ARBA" id="ARBA00022989"/>
    </source>
</evidence>
<feature type="domain" description="Lipopolysaccharide assembly protein A" evidence="6">
    <location>
        <begin position="43"/>
        <end position="91"/>
    </location>
</feature>
<dbReference type="EMBL" id="JAUSVK010000001">
    <property type="protein sequence ID" value="MDQ0395936.1"/>
    <property type="molecule type" value="Genomic_DNA"/>
</dbReference>
<evidence type="ECO:0000259" key="6">
    <source>
        <dbReference type="Pfam" id="PF06305"/>
    </source>
</evidence>
<evidence type="ECO:0000313" key="7">
    <source>
        <dbReference type="EMBL" id="MDQ0395936.1"/>
    </source>
</evidence>
<keyword evidence="2 5" id="KW-0812">Transmembrane</keyword>
<reference evidence="7 8" key="1">
    <citation type="submission" date="2023-07" db="EMBL/GenBank/DDBJ databases">
        <title>Genomic Encyclopedia of Type Strains, Phase IV (KMG-IV): sequencing the most valuable type-strain genomes for metagenomic binning, comparative biology and taxonomic classification.</title>
        <authorList>
            <person name="Goeker M."/>
        </authorList>
    </citation>
    <scope>NUCLEOTIDE SEQUENCE [LARGE SCALE GENOMIC DNA]</scope>
    <source>
        <strain evidence="7 8">DSM 5896</strain>
    </source>
</reference>
<evidence type="ECO:0000256" key="2">
    <source>
        <dbReference type="ARBA" id="ARBA00022692"/>
    </source>
</evidence>
<gene>
    <name evidence="7" type="ORF">J3R73_005728</name>
</gene>
<proteinExistence type="predicted"/>
<organism evidence="7 8">
    <name type="scientific">Labrys monachus</name>
    <dbReference type="NCBI Taxonomy" id="217067"/>
    <lineage>
        <taxon>Bacteria</taxon>
        <taxon>Pseudomonadati</taxon>
        <taxon>Pseudomonadota</taxon>
        <taxon>Alphaproteobacteria</taxon>
        <taxon>Hyphomicrobiales</taxon>
        <taxon>Xanthobacteraceae</taxon>
        <taxon>Labrys</taxon>
    </lineage>
</organism>
<accession>A0ABU0FMV4</accession>
<evidence type="ECO:0000256" key="1">
    <source>
        <dbReference type="ARBA" id="ARBA00022475"/>
    </source>
</evidence>
<feature type="transmembrane region" description="Helical" evidence="5">
    <location>
        <begin position="47"/>
        <end position="69"/>
    </location>
</feature>
<comment type="caution">
    <text evidence="7">The sequence shown here is derived from an EMBL/GenBank/DDBJ whole genome shotgun (WGS) entry which is preliminary data.</text>
</comment>
<evidence type="ECO:0000256" key="4">
    <source>
        <dbReference type="ARBA" id="ARBA00023136"/>
    </source>
</evidence>
<sequence>MKRFFYYLVLIPVAAVVLAFAFANREWVTLSFDPLNPQAPAAALDAPLFLILFAVLILGVLLGGFSVWLKQGRHRRAARLARAEAERYRAEAEHLRAQLAAASQPRDSHAILPSPVPF</sequence>
<dbReference type="InterPro" id="IPR010445">
    <property type="entry name" value="LapA_dom"/>
</dbReference>
<keyword evidence="8" id="KW-1185">Reference proteome</keyword>
<dbReference type="RefSeq" id="WP_307435392.1">
    <property type="nucleotide sequence ID" value="NZ_JAUSVK010000001.1"/>
</dbReference>
<evidence type="ECO:0000313" key="8">
    <source>
        <dbReference type="Proteomes" id="UP001237448"/>
    </source>
</evidence>